<proteinExistence type="predicted"/>
<evidence type="ECO:0000313" key="1">
    <source>
        <dbReference type="EMBL" id="KAG8194549.1"/>
    </source>
</evidence>
<dbReference type="EMBL" id="JAFNEN010000102">
    <property type="protein sequence ID" value="KAG8194549.1"/>
    <property type="molecule type" value="Genomic_DNA"/>
</dbReference>
<dbReference type="AlphaFoldDB" id="A0AAV6VCZ0"/>
<sequence>MINPPQSDQNSFLAPLTHHLQFDVTDPPFSFPLPGREPIGWCFRDFPTLSPPTSCRMRRKSVPNGSVGKVERNYFFSVHLNHEKATPEKMKFRL</sequence>
<organism evidence="1 2">
    <name type="scientific">Oedothorax gibbosus</name>
    <dbReference type="NCBI Taxonomy" id="931172"/>
    <lineage>
        <taxon>Eukaryota</taxon>
        <taxon>Metazoa</taxon>
        <taxon>Ecdysozoa</taxon>
        <taxon>Arthropoda</taxon>
        <taxon>Chelicerata</taxon>
        <taxon>Arachnida</taxon>
        <taxon>Araneae</taxon>
        <taxon>Araneomorphae</taxon>
        <taxon>Entelegynae</taxon>
        <taxon>Araneoidea</taxon>
        <taxon>Linyphiidae</taxon>
        <taxon>Erigoninae</taxon>
        <taxon>Oedothorax</taxon>
    </lineage>
</organism>
<reference evidence="1 2" key="1">
    <citation type="journal article" date="2022" name="Nat. Ecol. Evol.">
        <title>A masculinizing supergene underlies an exaggerated male reproductive morph in a spider.</title>
        <authorList>
            <person name="Hendrickx F."/>
            <person name="De Corte Z."/>
            <person name="Sonet G."/>
            <person name="Van Belleghem S.M."/>
            <person name="Kostlbacher S."/>
            <person name="Vangestel C."/>
        </authorList>
    </citation>
    <scope>NUCLEOTIDE SEQUENCE [LARGE SCALE GENOMIC DNA]</scope>
    <source>
        <strain evidence="1">W744_W776</strain>
    </source>
</reference>
<keyword evidence="2" id="KW-1185">Reference proteome</keyword>
<dbReference type="Proteomes" id="UP000827092">
    <property type="component" value="Unassembled WGS sequence"/>
</dbReference>
<name>A0AAV6VCZ0_9ARAC</name>
<protein>
    <submittedName>
        <fullName evidence="1">Uncharacterized protein</fullName>
    </submittedName>
</protein>
<comment type="caution">
    <text evidence="1">The sequence shown here is derived from an EMBL/GenBank/DDBJ whole genome shotgun (WGS) entry which is preliminary data.</text>
</comment>
<evidence type="ECO:0000313" key="2">
    <source>
        <dbReference type="Proteomes" id="UP000827092"/>
    </source>
</evidence>
<gene>
    <name evidence="1" type="ORF">JTE90_013296</name>
</gene>
<accession>A0AAV6VCZ0</accession>